<protein>
    <submittedName>
        <fullName evidence="2">Uncharacterized protein</fullName>
    </submittedName>
</protein>
<reference evidence="2 3" key="1">
    <citation type="submission" date="2022-01" db="EMBL/GenBank/DDBJ databases">
        <authorList>
            <person name="Xiong W."/>
            <person name="Schranz E."/>
        </authorList>
    </citation>
    <scope>NUCLEOTIDE SEQUENCE [LARGE SCALE GENOMIC DNA]</scope>
</reference>
<name>A0AAU9NRE9_9ASTR</name>
<evidence type="ECO:0000313" key="2">
    <source>
        <dbReference type="EMBL" id="CAH1440368.1"/>
    </source>
</evidence>
<dbReference type="PANTHER" id="PTHR34835:SF90">
    <property type="entry name" value="AMINOTRANSFERASE-LIKE PLANT MOBILE DOMAIN-CONTAINING PROTEIN"/>
    <property type="match status" value="1"/>
</dbReference>
<dbReference type="Proteomes" id="UP001157418">
    <property type="component" value="Unassembled WGS sequence"/>
</dbReference>
<comment type="caution">
    <text evidence="2">The sequence shown here is derived from an EMBL/GenBank/DDBJ whole genome shotgun (WGS) entry which is preliminary data.</text>
</comment>
<evidence type="ECO:0000313" key="3">
    <source>
        <dbReference type="Proteomes" id="UP001157418"/>
    </source>
</evidence>
<evidence type="ECO:0000256" key="1">
    <source>
        <dbReference type="SAM" id="MobiDB-lite"/>
    </source>
</evidence>
<feature type="region of interest" description="Disordered" evidence="1">
    <location>
        <begin position="1"/>
        <end position="35"/>
    </location>
</feature>
<proteinExistence type="predicted"/>
<feature type="compositionally biased region" description="Basic and acidic residues" evidence="1">
    <location>
        <begin position="7"/>
        <end position="32"/>
    </location>
</feature>
<accession>A0AAU9NRE9</accession>
<dbReference type="PANTHER" id="PTHR34835">
    <property type="entry name" value="OS07G0283600 PROTEIN-RELATED"/>
    <property type="match status" value="1"/>
</dbReference>
<dbReference type="AlphaFoldDB" id="A0AAU9NRE9"/>
<keyword evidence="3" id="KW-1185">Reference proteome</keyword>
<organism evidence="2 3">
    <name type="scientific">Lactuca virosa</name>
    <dbReference type="NCBI Taxonomy" id="75947"/>
    <lineage>
        <taxon>Eukaryota</taxon>
        <taxon>Viridiplantae</taxon>
        <taxon>Streptophyta</taxon>
        <taxon>Embryophyta</taxon>
        <taxon>Tracheophyta</taxon>
        <taxon>Spermatophyta</taxon>
        <taxon>Magnoliopsida</taxon>
        <taxon>eudicotyledons</taxon>
        <taxon>Gunneridae</taxon>
        <taxon>Pentapetalae</taxon>
        <taxon>asterids</taxon>
        <taxon>campanulids</taxon>
        <taxon>Asterales</taxon>
        <taxon>Asteraceae</taxon>
        <taxon>Cichorioideae</taxon>
        <taxon>Cichorieae</taxon>
        <taxon>Lactucinae</taxon>
        <taxon>Lactuca</taxon>
    </lineage>
</organism>
<gene>
    <name evidence="2" type="ORF">LVIROSA_LOCUS26509</name>
</gene>
<dbReference type="EMBL" id="CAKMRJ010005412">
    <property type="protein sequence ID" value="CAH1440368.1"/>
    <property type="molecule type" value="Genomic_DNA"/>
</dbReference>
<feature type="region of interest" description="Disordered" evidence="1">
    <location>
        <begin position="55"/>
        <end position="79"/>
    </location>
</feature>
<sequence>MHTISSSRKEKAKEAAETRSKKSKKEVNEQPKENLTVKGKKLVLDKIKTISKIHELSDEDDSDFKSRPGSSKKPKREAKVVNKEKKVEAVIKEFPSLKNRCSLGSSLGVIQGLSKEHKECVRDMGFRSLLLIKMIDVPLKIIYYVLDHFNFESSKVEFENCQVSIDSKFVHEMLGLPFGGTLLSKMDSISEHDEESCMFEWKKRYENTDKLLLNHLKNELVRTSAADDNFRISFLVLFINTFCESSSVKKCNLSPLFLIRRDTDLSSIDWCNLIVDFLVMTKKVLQPR</sequence>